<organism evidence="1 2">
    <name type="scientific">Marasmiellus scandens</name>
    <dbReference type="NCBI Taxonomy" id="2682957"/>
    <lineage>
        <taxon>Eukaryota</taxon>
        <taxon>Fungi</taxon>
        <taxon>Dikarya</taxon>
        <taxon>Basidiomycota</taxon>
        <taxon>Agaricomycotina</taxon>
        <taxon>Agaricomycetes</taxon>
        <taxon>Agaricomycetidae</taxon>
        <taxon>Agaricales</taxon>
        <taxon>Marasmiineae</taxon>
        <taxon>Omphalotaceae</taxon>
        <taxon>Marasmiellus</taxon>
    </lineage>
</organism>
<evidence type="ECO:0000313" key="2">
    <source>
        <dbReference type="Proteomes" id="UP001498398"/>
    </source>
</evidence>
<dbReference type="InterPro" id="IPR037175">
    <property type="entry name" value="KFase_sf"/>
</dbReference>
<accession>A0ABR1JJG3</accession>
<evidence type="ECO:0000313" key="1">
    <source>
        <dbReference type="EMBL" id="KAK7458863.1"/>
    </source>
</evidence>
<dbReference type="EMBL" id="JBANRG010000017">
    <property type="protein sequence ID" value="KAK7458863.1"/>
    <property type="molecule type" value="Genomic_DNA"/>
</dbReference>
<name>A0ABR1JJG3_9AGAR</name>
<protein>
    <submittedName>
        <fullName evidence="1">Uncharacterized protein</fullName>
    </submittedName>
</protein>
<reference evidence="1 2" key="1">
    <citation type="submission" date="2024-01" db="EMBL/GenBank/DDBJ databases">
        <title>A draft genome for the cacao thread blight pathogen Marasmiellus scandens.</title>
        <authorList>
            <person name="Baruah I.K."/>
            <person name="Leung J."/>
            <person name="Bukari Y."/>
            <person name="Amoako-Attah I."/>
            <person name="Meinhardt L.W."/>
            <person name="Bailey B.A."/>
            <person name="Cohen S.P."/>
        </authorList>
    </citation>
    <scope>NUCLEOTIDE SEQUENCE [LARGE SCALE GENOMIC DNA]</scope>
    <source>
        <strain evidence="1 2">GH-19</strain>
    </source>
</reference>
<dbReference type="Proteomes" id="UP001498398">
    <property type="component" value="Unassembled WGS sequence"/>
</dbReference>
<proteinExistence type="predicted"/>
<dbReference type="Gene3D" id="3.50.30.50">
    <property type="entry name" value="Putative cyclase"/>
    <property type="match status" value="1"/>
</dbReference>
<comment type="caution">
    <text evidence="1">The sequence shown here is derived from an EMBL/GenBank/DDBJ whole genome shotgun (WGS) entry which is preliminary data.</text>
</comment>
<dbReference type="PANTHER" id="PTHR34861:SF10">
    <property type="entry name" value="CYCLASE"/>
    <property type="match status" value="1"/>
</dbReference>
<gene>
    <name evidence="1" type="ORF">VKT23_009874</name>
</gene>
<dbReference type="PANTHER" id="PTHR34861">
    <property type="match status" value="1"/>
</dbReference>
<keyword evidence="2" id="KW-1185">Reference proteome</keyword>
<sequence>MVGGVVAMSDPKKINPDVAKIGIQNWASHGICGRGIFLDLIKFFEEGSNDKKLPYDPWTTHGFKVADLEACATKQGVKFRQGDILLIRAGFIRKYTNATDEERDVWLGNLRRCM</sequence>